<dbReference type="SFLD" id="SFLDG01135">
    <property type="entry name" value="C1.5.6:_HAD__Beta-PGM__Phospha"/>
    <property type="match status" value="1"/>
</dbReference>
<dbReference type="PANTHER" id="PTHR46193:SF10">
    <property type="entry name" value="6-PHOSPHOGLUCONATE PHOSPHATASE"/>
    <property type="match status" value="1"/>
</dbReference>
<dbReference type="EMBL" id="CP042582">
    <property type="protein sequence ID" value="QEX25277.1"/>
    <property type="molecule type" value="Genomic_DNA"/>
</dbReference>
<dbReference type="OrthoDB" id="9797743at2"/>
<dbReference type="InterPro" id="IPR036412">
    <property type="entry name" value="HAD-like_sf"/>
</dbReference>
<keyword evidence="3" id="KW-0479">Metal-binding</keyword>
<dbReference type="RefSeq" id="WP_151120547.1">
    <property type="nucleotide sequence ID" value="NZ_CP042582.1"/>
</dbReference>
<dbReference type="InterPro" id="IPR023198">
    <property type="entry name" value="PGP-like_dom2"/>
</dbReference>
<keyword evidence="6" id="KW-1185">Reference proteome</keyword>
<evidence type="ECO:0000256" key="1">
    <source>
        <dbReference type="ARBA" id="ARBA00001946"/>
    </source>
</evidence>
<accession>A0A5J6N6Q9</accession>
<evidence type="ECO:0000313" key="6">
    <source>
        <dbReference type="Proteomes" id="UP000325797"/>
    </source>
</evidence>
<proteinExistence type="inferred from homology"/>
<evidence type="ECO:0000313" key="5">
    <source>
        <dbReference type="EMBL" id="QEX25277.1"/>
    </source>
</evidence>
<dbReference type="Gene3D" id="1.10.150.240">
    <property type="entry name" value="Putative phosphatase, domain 2"/>
    <property type="match status" value="1"/>
</dbReference>
<dbReference type="GO" id="GO:0046872">
    <property type="term" value="F:metal ion binding"/>
    <property type="evidence" value="ECO:0007669"/>
    <property type="project" value="UniProtKB-KW"/>
</dbReference>
<dbReference type="NCBIfam" id="TIGR01509">
    <property type="entry name" value="HAD-SF-IA-v3"/>
    <property type="match status" value="1"/>
</dbReference>
<dbReference type="InterPro" id="IPR023214">
    <property type="entry name" value="HAD_sf"/>
</dbReference>
<evidence type="ECO:0000256" key="4">
    <source>
        <dbReference type="ARBA" id="ARBA00022842"/>
    </source>
</evidence>
<dbReference type="SUPFAM" id="SSF56784">
    <property type="entry name" value="HAD-like"/>
    <property type="match status" value="1"/>
</dbReference>
<dbReference type="SFLD" id="SFLDG01129">
    <property type="entry name" value="C1.5:_HAD__Beta-PGM__Phosphata"/>
    <property type="match status" value="1"/>
</dbReference>
<gene>
    <name evidence="5" type="ORF">FRZ61_52240</name>
</gene>
<dbReference type="AlphaFoldDB" id="A0A5J6N6Q9"/>
<dbReference type="SFLD" id="SFLDS00003">
    <property type="entry name" value="Haloacid_Dehalogenase"/>
    <property type="match status" value="1"/>
</dbReference>
<evidence type="ECO:0000256" key="2">
    <source>
        <dbReference type="ARBA" id="ARBA00006171"/>
    </source>
</evidence>
<dbReference type="PANTHER" id="PTHR46193">
    <property type="entry name" value="6-PHOSPHOGLUCONATE PHOSPHATASE"/>
    <property type="match status" value="1"/>
</dbReference>
<protein>
    <submittedName>
        <fullName evidence="5">Haloacid dehalogenase</fullName>
    </submittedName>
</protein>
<dbReference type="Proteomes" id="UP000325797">
    <property type="component" value="Chromosome"/>
</dbReference>
<dbReference type="InterPro" id="IPR051600">
    <property type="entry name" value="Beta-PGM-like"/>
</dbReference>
<sequence length="226" mass="23851">MPSLPPARPDLVIFDCDGVLIDSELIACRVLSDALGEVGIAIPAEEIAERYVGLTGDAIFADLKARTGRSIPEGFRERTRPRLEAAFETGLQPMPGILALLAALPVRACVASGSPPDRLHHSLAVAGLFDRFTPHIFSAAQVARGKPAPDLFLLAASRMGVAPEACWVVEDSRAGIEAAQAAGMTALGFAGGSHCRDGHPEKLRQAGAVLVFQRLQELADLLAVSR</sequence>
<dbReference type="KEGG" id="hadh:FRZ61_52240"/>
<evidence type="ECO:0000256" key="3">
    <source>
        <dbReference type="ARBA" id="ARBA00022723"/>
    </source>
</evidence>
<reference evidence="5 6" key="1">
    <citation type="submission" date="2019-08" db="EMBL/GenBank/DDBJ databases">
        <title>Hyperibacter terrae gen. nov., sp. nov. and Hyperibacter viscosus sp. nov., two new members in the family Rhodospirillaceae isolated from the rhizosphere of Hypericum perforatum.</title>
        <authorList>
            <person name="Noviana Z."/>
        </authorList>
    </citation>
    <scope>NUCLEOTIDE SEQUENCE [LARGE SCALE GENOMIC DNA]</scope>
    <source>
        <strain evidence="5 6">R5959</strain>
    </source>
</reference>
<dbReference type="Pfam" id="PF00702">
    <property type="entry name" value="Hydrolase"/>
    <property type="match status" value="1"/>
</dbReference>
<organism evidence="5 6">
    <name type="scientific">Hypericibacter adhaerens</name>
    <dbReference type="NCBI Taxonomy" id="2602016"/>
    <lineage>
        <taxon>Bacteria</taxon>
        <taxon>Pseudomonadati</taxon>
        <taxon>Pseudomonadota</taxon>
        <taxon>Alphaproteobacteria</taxon>
        <taxon>Rhodospirillales</taxon>
        <taxon>Dongiaceae</taxon>
        <taxon>Hypericibacter</taxon>
    </lineage>
</organism>
<dbReference type="InterPro" id="IPR006439">
    <property type="entry name" value="HAD-SF_hydro_IA"/>
</dbReference>
<dbReference type="CDD" id="cd07526">
    <property type="entry name" value="HAD_BPGM_like"/>
    <property type="match status" value="1"/>
</dbReference>
<comment type="similarity">
    <text evidence="2">Belongs to the HAD-like hydrolase superfamily. CbbY/CbbZ/Gph/YieH family.</text>
</comment>
<keyword evidence="4" id="KW-0460">Magnesium</keyword>
<comment type="cofactor">
    <cofactor evidence="1">
        <name>Mg(2+)</name>
        <dbReference type="ChEBI" id="CHEBI:18420"/>
    </cofactor>
</comment>
<dbReference type="GO" id="GO:0003824">
    <property type="term" value="F:catalytic activity"/>
    <property type="evidence" value="ECO:0007669"/>
    <property type="project" value="UniProtKB-ARBA"/>
</dbReference>
<name>A0A5J6N6Q9_9PROT</name>
<dbReference type="Gene3D" id="3.40.50.1000">
    <property type="entry name" value="HAD superfamily/HAD-like"/>
    <property type="match status" value="1"/>
</dbReference>